<dbReference type="EMBL" id="JAAAUB010000004">
    <property type="protein sequence ID" value="NMH16313.1"/>
    <property type="molecule type" value="Genomic_DNA"/>
</dbReference>
<evidence type="ECO:0000259" key="2">
    <source>
        <dbReference type="Pfam" id="PF02834"/>
    </source>
</evidence>
<feature type="domain" description="Phosphoesterase HXTX" evidence="2">
    <location>
        <begin position="26"/>
        <end position="89"/>
    </location>
</feature>
<gene>
    <name evidence="3" type="primary">thpR</name>
    <name evidence="3" type="ORF">GV368_04165</name>
</gene>
<dbReference type="SUPFAM" id="SSF55144">
    <property type="entry name" value="LigT-like"/>
    <property type="match status" value="1"/>
</dbReference>
<comment type="caution">
    <text evidence="3">The sequence shown here is derived from an EMBL/GenBank/DDBJ whole genome shotgun (WGS) entry which is preliminary data.</text>
</comment>
<dbReference type="Pfam" id="PF02834">
    <property type="entry name" value="LigT_PEase"/>
    <property type="match status" value="2"/>
</dbReference>
<dbReference type="NCBIfam" id="TIGR02258">
    <property type="entry name" value="2_5_ligase"/>
    <property type="match status" value="1"/>
</dbReference>
<dbReference type="Proteomes" id="UP000669605">
    <property type="component" value="Unassembled WGS sequence"/>
</dbReference>
<dbReference type="InterPro" id="IPR004175">
    <property type="entry name" value="RNA_CPDase"/>
</dbReference>
<dbReference type="InterPro" id="IPR014051">
    <property type="entry name" value="Phosphoesterase_HXTX"/>
</dbReference>
<dbReference type="RefSeq" id="WP_169115603.1">
    <property type="nucleotide sequence ID" value="NZ_JAAAUB010000004.1"/>
</dbReference>
<dbReference type="PANTHER" id="PTHR35561:SF1">
    <property type="entry name" value="RNA 2',3'-CYCLIC PHOSPHODIESTERASE"/>
    <property type="match status" value="1"/>
</dbReference>
<organism evidence="3 4">
    <name type="scientific">Tepidiphilus baoligensis</name>
    <dbReference type="NCBI Taxonomy" id="2698687"/>
    <lineage>
        <taxon>Bacteria</taxon>
        <taxon>Pseudomonadati</taxon>
        <taxon>Pseudomonadota</taxon>
        <taxon>Hydrogenophilia</taxon>
        <taxon>Hydrogenophilales</taxon>
        <taxon>Hydrogenophilaceae</taxon>
        <taxon>Tepidiphilus</taxon>
    </lineage>
</organism>
<dbReference type="PANTHER" id="PTHR35561">
    <property type="entry name" value="RNA 2',3'-CYCLIC PHOSPHODIESTERASE"/>
    <property type="match status" value="1"/>
</dbReference>
<accession>A0ABX1QK54</accession>
<reference evidence="3 4" key="1">
    <citation type="journal article" date="2020" name="Curr. Microbiol.">
        <title>Tepidiphilus baoligensis sp. nov., a Novel Bacterium of the Family Hydrogenophilaceae Isolated from an Oil Reservoir.</title>
        <authorList>
            <person name="Zhang X."/>
            <person name="Wang G."/>
            <person name="Ma X."/>
            <person name="Yu J."/>
            <person name="You J."/>
            <person name="Xue Y."/>
            <person name="Ma Y."/>
        </authorList>
    </citation>
    <scope>NUCLEOTIDE SEQUENCE [LARGE SCALE GENOMIC DNA]</scope>
    <source>
        <strain evidence="3 4">B18-69</strain>
    </source>
</reference>
<sequence>MPDDVRLFYALWPPRTWAQAWYEATRRWARGRRGVKVVPPERLHLTLVFLGEVPRERLGAFLALGAAMGAPPDEPLVLERFECWAKPRVACLSGPPPQGAWARFVERLTRESRALGAKVEHRPFRPHVTLARKVSPEAFDASGLGVCLPIHWPAAGFRLIRSESGPEGLRYLTAGEFS</sequence>
<protein>
    <submittedName>
        <fullName evidence="3">RNA 2',3'-cyclic phosphodiesterase</fullName>
    </submittedName>
</protein>
<feature type="domain" description="Phosphoesterase HXTX" evidence="2">
    <location>
        <begin position="97"/>
        <end position="164"/>
    </location>
</feature>
<evidence type="ECO:0000313" key="4">
    <source>
        <dbReference type="Proteomes" id="UP000669605"/>
    </source>
</evidence>
<name>A0ABX1QK54_9PROT</name>
<evidence type="ECO:0000313" key="3">
    <source>
        <dbReference type="EMBL" id="NMH16313.1"/>
    </source>
</evidence>
<keyword evidence="1" id="KW-0378">Hydrolase</keyword>
<dbReference type="InterPro" id="IPR009097">
    <property type="entry name" value="Cyclic_Pdiesterase"/>
</dbReference>
<evidence type="ECO:0000256" key="1">
    <source>
        <dbReference type="ARBA" id="ARBA00022801"/>
    </source>
</evidence>
<dbReference type="Gene3D" id="3.90.1140.10">
    <property type="entry name" value="Cyclic phosphodiesterase"/>
    <property type="match status" value="1"/>
</dbReference>
<keyword evidence="4" id="KW-1185">Reference proteome</keyword>
<proteinExistence type="predicted"/>